<evidence type="ECO:0000313" key="2">
    <source>
        <dbReference type="Proteomes" id="UP001501175"/>
    </source>
</evidence>
<sequence>MFTTNADEAITTLGQIRGGLLTVEQKADEELLDVARMAVQEVAGRIQMRGENTAGQLMQTKSQQTIGRYSRTHGQRRQQAGLTTSIVNLTFTGDMMESFTAMPDATGVGVGFASDAMSERADYIEAYFGTAFQPTQAEEQFLSEQYQQRIYNQLDQQL</sequence>
<name>A0ABP8NE03_9BACT</name>
<evidence type="ECO:0008006" key="3">
    <source>
        <dbReference type="Google" id="ProtNLM"/>
    </source>
</evidence>
<evidence type="ECO:0000313" key="1">
    <source>
        <dbReference type="EMBL" id="GAA4464233.1"/>
    </source>
</evidence>
<gene>
    <name evidence="1" type="ORF">GCM10023189_43240</name>
</gene>
<organism evidence="1 2">
    <name type="scientific">Nibrella saemangeumensis</name>
    <dbReference type="NCBI Taxonomy" id="1084526"/>
    <lineage>
        <taxon>Bacteria</taxon>
        <taxon>Pseudomonadati</taxon>
        <taxon>Bacteroidota</taxon>
        <taxon>Cytophagia</taxon>
        <taxon>Cytophagales</taxon>
        <taxon>Spirosomataceae</taxon>
        <taxon>Nibrella</taxon>
    </lineage>
</organism>
<dbReference type="Proteomes" id="UP001501175">
    <property type="component" value="Unassembled WGS sequence"/>
</dbReference>
<dbReference type="EMBL" id="BAABHD010000076">
    <property type="protein sequence ID" value="GAA4464233.1"/>
    <property type="molecule type" value="Genomic_DNA"/>
</dbReference>
<comment type="caution">
    <text evidence="1">The sequence shown here is derived from an EMBL/GenBank/DDBJ whole genome shotgun (WGS) entry which is preliminary data.</text>
</comment>
<dbReference type="RefSeq" id="WP_345246987.1">
    <property type="nucleotide sequence ID" value="NZ_BAABHD010000076.1"/>
</dbReference>
<keyword evidence="2" id="KW-1185">Reference proteome</keyword>
<accession>A0ABP8NE03</accession>
<reference evidence="2" key="1">
    <citation type="journal article" date="2019" name="Int. J. Syst. Evol. Microbiol.">
        <title>The Global Catalogue of Microorganisms (GCM) 10K type strain sequencing project: providing services to taxonomists for standard genome sequencing and annotation.</title>
        <authorList>
            <consortium name="The Broad Institute Genomics Platform"/>
            <consortium name="The Broad Institute Genome Sequencing Center for Infectious Disease"/>
            <person name="Wu L."/>
            <person name="Ma J."/>
        </authorList>
    </citation>
    <scope>NUCLEOTIDE SEQUENCE [LARGE SCALE GENOMIC DNA]</scope>
    <source>
        <strain evidence="2">JCM 17927</strain>
    </source>
</reference>
<protein>
    <recommendedName>
        <fullName evidence="3">Phage protein, HK97 gp10 family</fullName>
    </recommendedName>
</protein>
<proteinExistence type="predicted"/>